<dbReference type="Proteomes" id="UP001203338">
    <property type="component" value="Unassembled WGS sequence"/>
</dbReference>
<keyword evidence="2" id="KW-0472">Membrane</keyword>
<evidence type="ECO:0000313" key="4">
    <source>
        <dbReference type="EMBL" id="MCL6269070.1"/>
    </source>
</evidence>
<keyword evidence="5" id="KW-1185">Reference proteome</keyword>
<dbReference type="SUPFAM" id="SSF53850">
    <property type="entry name" value="Periplasmic binding protein-like II"/>
    <property type="match status" value="1"/>
</dbReference>
<sequence>MINRLSGRLILGLGLFLAALPISASEQSKKTSSASRFLFEIHGSNTIGAQLGPKLVKAFLMNKGCSSVETLTDPEMHATIISCENSDGHVAIKIAAKGSGTGFKAMKIGEAHIVASSRKAKPKEASMLAQLGDLYSLKAENVVALDAITILVNQENPVTSLSIDEISRIFKGLYGNWSRVSSIKRPIRLLARDKKSGTRDTFNSLVLGKNGSIYNRHTSFTSNRELSEAVAADPKAIGFSGFSEIGESKAVAISVQEGKSVVPARMSIATEDYPLTRKLYLYMPEGIKNKDARDFIDFISTGQAQKMVDNIGFIPLTVERVQQTKKPLSSRYARAIRSYERLNVNIRFNKRAPTIDNFGKQSIKRLADYMKNNNGSLLLVGFYGLSEGQKARQFSAEKAGRVSKALVKAGVSRNRILIKGMGDTQLLSTGKSATDNMRNIRVEVWFKPWFSEE</sequence>
<reference evidence="4 5" key="1">
    <citation type="submission" date="2022-05" db="EMBL/GenBank/DDBJ databases">
        <authorList>
            <person name="Park J.-S."/>
        </authorList>
    </citation>
    <scope>NUCLEOTIDE SEQUENCE [LARGE SCALE GENOMIC DNA]</scope>
    <source>
        <strain evidence="4 5">2012CJ34-2</strain>
    </source>
</reference>
<evidence type="ECO:0000256" key="2">
    <source>
        <dbReference type="PROSITE-ProRule" id="PRU00473"/>
    </source>
</evidence>
<dbReference type="RefSeq" id="WP_249697902.1">
    <property type="nucleotide sequence ID" value="NZ_JAMFLX010000003.1"/>
</dbReference>
<evidence type="ECO:0000259" key="3">
    <source>
        <dbReference type="PROSITE" id="PS51123"/>
    </source>
</evidence>
<gene>
    <name evidence="4" type="ORF">M3P05_03825</name>
</gene>
<feature type="domain" description="OmpA-like" evidence="3">
    <location>
        <begin position="335"/>
        <end position="450"/>
    </location>
</feature>
<dbReference type="InterPro" id="IPR006665">
    <property type="entry name" value="OmpA-like"/>
</dbReference>
<dbReference type="Pfam" id="PF12849">
    <property type="entry name" value="PBP_like_2"/>
    <property type="match status" value="1"/>
</dbReference>
<dbReference type="PROSITE" id="PS51123">
    <property type="entry name" value="OMPA_2"/>
    <property type="match status" value="1"/>
</dbReference>
<dbReference type="Gene3D" id="3.40.190.10">
    <property type="entry name" value="Periplasmic binding protein-like II"/>
    <property type="match status" value="2"/>
</dbReference>
<dbReference type="EMBL" id="JAMFLX010000003">
    <property type="protein sequence ID" value="MCL6269070.1"/>
    <property type="molecule type" value="Genomic_DNA"/>
</dbReference>
<name>A0ABT0PCG8_9GAMM</name>
<dbReference type="PANTHER" id="PTHR30570">
    <property type="entry name" value="PERIPLASMIC PHOSPHATE BINDING COMPONENT OF PHOSPHATE ABC TRANSPORTER"/>
    <property type="match status" value="1"/>
</dbReference>
<organism evidence="4 5">
    <name type="scientific">Parendozoicomonas callyspongiae</name>
    <dbReference type="NCBI Taxonomy" id="2942213"/>
    <lineage>
        <taxon>Bacteria</taxon>
        <taxon>Pseudomonadati</taxon>
        <taxon>Pseudomonadota</taxon>
        <taxon>Gammaproteobacteria</taxon>
        <taxon>Oceanospirillales</taxon>
        <taxon>Endozoicomonadaceae</taxon>
        <taxon>Parendozoicomonas</taxon>
    </lineage>
</organism>
<protein>
    <submittedName>
        <fullName evidence="4">Substrate-binding domain-containing protein</fullName>
    </submittedName>
</protein>
<dbReference type="InterPro" id="IPR050811">
    <property type="entry name" value="Phosphate_ABC_transporter"/>
</dbReference>
<proteinExistence type="predicted"/>
<dbReference type="Gene3D" id="3.30.1330.60">
    <property type="entry name" value="OmpA-like domain"/>
    <property type="match status" value="1"/>
</dbReference>
<dbReference type="SUPFAM" id="SSF103088">
    <property type="entry name" value="OmpA-like"/>
    <property type="match status" value="1"/>
</dbReference>
<evidence type="ECO:0000313" key="5">
    <source>
        <dbReference type="Proteomes" id="UP001203338"/>
    </source>
</evidence>
<dbReference type="Pfam" id="PF00691">
    <property type="entry name" value="OmpA"/>
    <property type="match status" value="1"/>
</dbReference>
<keyword evidence="1" id="KW-0732">Signal</keyword>
<dbReference type="PANTHER" id="PTHR30570:SF1">
    <property type="entry name" value="PHOSPHATE-BINDING PROTEIN PSTS"/>
    <property type="match status" value="1"/>
</dbReference>
<comment type="caution">
    <text evidence="4">The sequence shown here is derived from an EMBL/GenBank/DDBJ whole genome shotgun (WGS) entry which is preliminary data.</text>
</comment>
<dbReference type="InterPro" id="IPR024370">
    <property type="entry name" value="PBP_domain"/>
</dbReference>
<accession>A0ABT0PCG8</accession>
<dbReference type="InterPro" id="IPR036737">
    <property type="entry name" value="OmpA-like_sf"/>
</dbReference>
<evidence type="ECO:0000256" key="1">
    <source>
        <dbReference type="ARBA" id="ARBA00022729"/>
    </source>
</evidence>